<sequence>MSSYIQNRVISGRRNVPTTAKTTPSDCPRPHRYCTVFVPHSRFQCTKTSALNRFGINQNRQEDAVILGKPL</sequence>
<accession>A0A3N4IWX5</accession>
<evidence type="ECO:0000313" key="3">
    <source>
        <dbReference type="Proteomes" id="UP000276215"/>
    </source>
</evidence>
<dbReference type="EMBL" id="ML120524">
    <property type="protein sequence ID" value="RPA90489.1"/>
    <property type="molecule type" value="Genomic_DNA"/>
</dbReference>
<evidence type="ECO:0000256" key="1">
    <source>
        <dbReference type="SAM" id="MobiDB-lite"/>
    </source>
</evidence>
<gene>
    <name evidence="2" type="ORF">L873DRAFT_1820996</name>
</gene>
<protein>
    <submittedName>
        <fullName evidence="2">Uncharacterized protein</fullName>
    </submittedName>
</protein>
<name>A0A3N4IWX5_9PEZI</name>
<dbReference type="AlphaFoldDB" id="A0A3N4IWX5"/>
<feature type="compositionally biased region" description="Polar residues" evidence="1">
    <location>
        <begin position="16"/>
        <end position="25"/>
    </location>
</feature>
<reference evidence="2 3" key="1">
    <citation type="journal article" date="2018" name="Nat. Ecol. Evol.">
        <title>Pezizomycetes genomes reveal the molecular basis of ectomycorrhizal truffle lifestyle.</title>
        <authorList>
            <person name="Murat C."/>
            <person name="Payen T."/>
            <person name="Noel B."/>
            <person name="Kuo A."/>
            <person name="Morin E."/>
            <person name="Chen J."/>
            <person name="Kohler A."/>
            <person name="Krizsan K."/>
            <person name="Balestrini R."/>
            <person name="Da Silva C."/>
            <person name="Montanini B."/>
            <person name="Hainaut M."/>
            <person name="Levati E."/>
            <person name="Barry K.W."/>
            <person name="Belfiori B."/>
            <person name="Cichocki N."/>
            <person name="Clum A."/>
            <person name="Dockter R.B."/>
            <person name="Fauchery L."/>
            <person name="Guy J."/>
            <person name="Iotti M."/>
            <person name="Le Tacon F."/>
            <person name="Lindquist E.A."/>
            <person name="Lipzen A."/>
            <person name="Malagnac F."/>
            <person name="Mello A."/>
            <person name="Molinier V."/>
            <person name="Miyauchi S."/>
            <person name="Poulain J."/>
            <person name="Riccioni C."/>
            <person name="Rubini A."/>
            <person name="Sitrit Y."/>
            <person name="Splivallo R."/>
            <person name="Traeger S."/>
            <person name="Wang M."/>
            <person name="Zifcakova L."/>
            <person name="Wipf D."/>
            <person name="Zambonelli A."/>
            <person name="Paolocci F."/>
            <person name="Nowrousian M."/>
            <person name="Ottonello S."/>
            <person name="Baldrian P."/>
            <person name="Spatafora J.W."/>
            <person name="Henrissat B."/>
            <person name="Nagy L.G."/>
            <person name="Aury J.M."/>
            <person name="Wincker P."/>
            <person name="Grigoriev I.V."/>
            <person name="Bonfante P."/>
            <person name="Martin F.M."/>
        </authorList>
    </citation>
    <scope>NUCLEOTIDE SEQUENCE [LARGE SCALE GENOMIC DNA]</scope>
    <source>
        <strain evidence="2 3">120613-1</strain>
    </source>
</reference>
<keyword evidence="3" id="KW-1185">Reference proteome</keyword>
<dbReference type="Proteomes" id="UP000276215">
    <property type="component" value="Unassembled WGS sequence"/>
</dbReference>
<organism evidence="2 3">
    <name type="scientific">Choiromyces venosus 120613-1</name>
    <dbReference type="NCBI Taxonomy" id="1336337"/>
    <lineage>
        <taxon>Eukaryota</taxon>
        <taxon>Fungi</taxon>
        <taxon>Dikarya</taxon>
        <taxon>Ascomycota</taxon>
        <taxon>Pezizomycotina</taxon>
        <taxon>Pezizomycetes</taxon>
        <taxon>Pezizales</taxon>
        <taxon>Tuberaceae</taxon>
        <taxon>Choiromyces</taxon>
    </lineage>
</organism>
<proteinExistence type="predicted"/>
<evidence type="ECO:0000313" key="2">
    <source>
        <dbReference type="EMBL" id="RPA90489.1"/>
    </source>
</evidence>
<feature type="region of interest" description="Disordered" evidence="1">
    <location>
        <begin position="1"/>
        <end position="26"/>
    </location>
</feature>